<dbReference type="OrthoDB" id="4158087at2759"/>
<feature type="compositionally biased region" description="Polar residues" evidence="1">
    <location>
        <begin position="8"/>
        <end position="24"/>
    </location>
</feature>
<gene>
    <name evidence="2" type="ORF">PAC_02705</name>
</gene>
<protein>
    <submittedName>
        <fullName evidence="2">Uncharacterized protein</fullName>
    </submittedName>
</protein>
<name>A0A1L7WJA5_9HELO</name>
<dbReference type="Proteomes" id="UP000184330">
    <property type="component" value="Unassembled WGS sequence"/>
</dbReference>
<keyword evidence="3" id="KW-1185">Reference proteome</keyword>
<proteinExistence type="predicted"/>
<evidence type="ECO:0000313" key="2">
    <source>
        <dbReference type="EMBL" id="CZR52828.1"/>
    </source>
</evidence>
<feature type="region of interest" description="Disordered" evidence="1">
    <location>
        <begin position="47"/>
        <end position="70"/>
    </location>
</feature>
<dbReference type="STRING" id="576137.A0A1L7WJA5"/>
<dbReference type="PANTHER" id="PTHR37540">
    <property type="entry name" value="TRANSCRIPTION FACTOR (ACR-2), PUTATIVE-RELATED-RELATED"/>
    <property type="match status" value="1"/>
</dbReference>
<organism evidence="2 3">
    <name type="scientific">Phialocephala subalpina</name>
    <dbReference type="NCBI Taxonomy" id="576137"/>
    <lineage>
        <taxon>Eukaryota</taxon>
        <taxon>Fungi</taxon>
        <taxon>Dikarya</taxon>
        <taxon>Ascomycota</taxon>
        <taxon>Pezizomycotina</taxon>
        <taxon>Leotiomycetes</taxon>
        <taxon>Helotiales</taxon>
        <taxon>Mollisiaceae</taxon>
        <taxon>Phialocephala</taxon>
        <taxon>Phialocephala fortinii species complex</taxon>
    </lineage>
</organism>
<dbReference type="EMBL" id="FJOG01000003">
    <property type="protein sequence ID" value="CZR52828.1"/>
    <property type="molecule type" value="Genomic_DNA"/>
</dbReference>
<evidence type="ECO:0000313" key="3">
    <source>
        <dbReference type="Proteomes" id="UP000184330"/>
    </source>
</evidence>
<sequence length="482" mass="55017">MVDRTRARSNQNLSGQANPFIVTTSHEKPSSASRRLIRSHVMRGKNVKKPASSHLKPGAWMNRDSGAEEDLEAAEEKSMVPNPRLEFAGSGLAFFRFADGVQPYMADMIFKFFTILKQSLYPIEVCLAWDPESSKWFEYLQSDAMYLHSMVWSTQLYFDWLQGSGPSHSTLVHFSKTLNLLQGRVVDPDMATSDTTISVVVTLVMMTALVGKQEEAKRHMKGLHRMVVVRGGLRELRENSQLQIKCCRADLSIALANGTKPFFFSKNIAWEPFLPTKEDHIVPLTDMDTRLANIWGDLRTFCRSANIAFQTGQKVDPELFQETLISIEYRLIHLDPNEDFLQETLRLATLAFSTTVFLQTVGVKARYDSLSRQSRSSIHLESFEQAPHDLCIWILFVAAVFAVTGEDDYWVIPLLQERLRRVEVETWNTVRGILKKFLWIDALHDAEGERIFDRVCRQGSEAVGLVESCDIISRKRMENKNE</sequence>
<reference evidence="2 3" key="1">
    <citation type="submission" date="2016-03" db="EMBL/GenBank/DDBJ databases">
        <authorList>
            <person name="Ploux O."/>
        </authorList>
    </citation>
    <scope>NUCLEOTIDE SEQUENCE [LARGE SCALE GENOMIC DNA]</scope>
    <source>
        <strain evidence="2 3">UAMH 11012</strain>
    </source>
</reference>
<evidence type="ECO:0000256" key="1">
    <source>
        <dbReference type="SAM" id="MobiDB-lite"/>
    </source>
</evidence>
<accession>A0A1L7WJA5</accession>
<dbReference type="AlphaFoldDB" id="A0A1L7WJA5"/>
<feature type="region of interest" description="Disordered" evidence="1">
    <location>
        <begin position="1"/>
        <end position="30"/>
    </location>
</feature>
<dbReference type="PANTHER" id="PTHR37540:SF9">
    <property type="entry name" value="ZN(2)-C6 FUNGAL-TYPE DOMAIN-CONTAINING PROTEIN"/>
    <property type="match status" value="1"/>
</dbReference>